<sequence>MYGRTNGVFAIDHYKASSPRGAITSIDKLASALTTSVAHLQDLAQPFDGRYFELRKPKRNGGTRIVYDPHPDLKAIQKKINSRIFRAVLYPPYLYGGIRDTLDSRDYIKCATVHCPSSVVAQLDIDSFFDNILFHQIYEVFTEFFHYSPEVSDLLTRICAKDDFNLPQGAPTSVALSNLIFFNDEPSLVRHISDSGARYTRFIDDITISHPDSKFPIEKYAKAAIRIIERNGFRINESKSGTLRDTGLIDVFGIRVNGAVIPPFLAGFKSRPQAIMANFC</sequence>
<protein>
    <submittedName>
        <fullName evidence="9">RNA-directed DNA polymerase</fullName>
    </submittedName>
</protein>
<evidence type="ECO:0000256" key="2">
    <source>
        <dbReference type="ARBA" id="ARBA00022695"/>
    </source>
</evidence>
<name>A0A3D8GYD0_9GAMM</name>
<evidence type="ECO:0000256" key="1">
    <source>
        <dbReference type="ARBA" id="ARBA00022679"/>
    </source>
</evidence>
<keyword evidence="5 9" id="KW-0695">RNA-directed DNA polymerase</keyword>
<keyword evidence="10" id="KW-1185">Reference proteome</keyword>
<accession>A0A3D8GYD0</accession>
<dbReference type="Proteomes" id="UP000256431">
    <property type="component" value="Unassembled WGS sequence"/>
</dbReference>
<evidence type="ECO:0000256" key="4">
    <source>
        <dbReference type="ARBA" id="ARBA00022842"/>
    </source>
</evidence>
<dbReference type="Pfam" id="PF00078">
    <property type="entry name" value="RVT_1"/>
    <property type="match status" value="1"/>
</dbReference>
<dbReference type="InterPro" id="IPR000477">
    <property type="entry name" value="RT_dom"/>
</dbReference>
<dbReference type="GO" id="GO:0051607">
    <property type="term" value="P:defense response to virus"/>
    <property type="evidence" value="ECO:0007669"/>
    <property type="project" value="UniProtKB-KW"/>
</dbReference>
<gene>
    <name evidence="9" type="ORF">DXI23_17410</name>
</gene>
<dbReference type="PRINTS" id="PR00866">
    <property type="entry name" value="RNADNAPOLMS"/>
</dbReference>
<dbReference type="InterPro" id="IPR043502">
    <property type="entry name" value="DNA/RNA_pol_sf"/>
</dbReference>
<comment type="caution">
    <text evidence="9">The sequence shown here is derived from an EMBL/GenBank/DDBJ whole genome shotgun (WGS) entry which is preliminary data.</text>
</comment>
<evidence type="ECO:0000256" key="3">
    <source>
        <dbReference type="ARBA" id="ARBA00022723"/>
    </source>
</evidence>
<feature type="domain" description="Reverse transcriptase" evidence="8">
    <location>
        <begin position="35"/>
        <end position="256"/>
    </location>
</feature>
<evidence type="ECO:0000313" key="10">
    <source>
        <dbReference type="Proteomes" id="UP000256431"/>
    </source>
</evidence>
<evidence type="ECO:0000256" key="6">
    <source>
        <dbReference type="ARBA" id="ARBA00023118"/>
    </source>
</evidence>
<keyword evidence="2" id="KW-0548">Nucleotidyltransferase</keyword>
<evidence type="ECO:0000256" key="5">
    <source>
        <dbReference type="ARBA" id="ARBA00022918"/>
    </source>
</evidence>
<dbReference type="AlphaFoldDB" id="A0A3D8GYD0"/>
<dbReference type="GO" id="GO:0003723">
    <property type="term" value="F:RNA binding"/>
    <property type="evidence" value="ECO:0007669"/>
    <property type="project" value="InterPro"/>
</dbReference>
<evidence type="ECO:0000256" key="7">
    <source>
        <dbReference type="ARBA" id="ARBA00034120"/>
    </source>
</evidence>
<dbReference type="GO" id="GO:0046872">
    <property type="term" value="F:metal ion binding"/>
    <property type="evidence" value="ECO:0007669"/>
    <property type="project" value="UniProtKB-KW"/>
</dbReference>
<dbReference type="SUPFAM" id="SSF56672">
    <property type="entry name" value="DNA/RNA polymerases"/>
    <property type="match status" value="1"/>
</dbReference>
<comment type="similarity">
    <text evidence="7">Belongs to the bacterial reverse transcriptase family.</text>
</comment>
<keyword evidence="4" id="KW-0460">Magnesium</keyword>
<evidence type="ECO:0000313" key="9">
    <source>
        <dbReference type="EMBL" id="RDU39470.1"/>
    </source>
</evidence>
<evidence type="ECO:0000259" key="8">
    <source>
        <dbReference type="PROSITE" id="PS50878"/>
    </source>
</evidence>
<keyword evidence="3" id="KW-0479">Metal-binding</keyword>
<dbReference type="CDD" id="cd03487">
    <property type="entry name" value="RT_Bac_retron_II"/>
    <property type="match status" value="1"/>
</dbReference>
<keyword evidence="1" id="KW-0808">Transferase</keyword>
<dbReference type="InterPro" id="IPR000123">
    <property type="entry name" value="Reverse_transcriptase_msDNA"/>
</dbReference>
<reference evidence="9 10" key="1">
    <citation type="submission" date="2018-08" db="EMBL/GenBank/DDBJ databases">
        <title>Genome sequence of Marinobacter flavimaris KCTC 12185.</title>
        <authorList>
            <person name="Chun J."/>
            <person name="Kim B.-Y."/>
            <person name="Choi S.-B."/>
            <person name="Kwak M.-J."/>
        </authorList>
    </citation>
    <scope>NUCLEOTIDE SEQUENCE [LARGE SCALE GENOMIC DNA]</scope>
    <source>
        <strain evidence="9 10">KCTC 12185</strain>
    </source>
</reference>
<proteinExistence type="inferred from homology"/>
<organism evidence="9 10">
    <name type="scientific">Marinobacter flavimaris</name>
    <dbReference type="NCBI Taxonomy" id="262076"/>
    <lineage>
        <taxon>Bacteria</taxon>
        <taxon>Pseudomonadati</taxon>
        <taxon>Pseudomonadota</taxon>
        <taxon>Gammaproteobacteria</taxon>
        <taxon>Pseudomonadales</taxon>
        <taxon>Marinobacteraceae</taxon>
        <taxon>Marinobacter</taxon>
    </lineage>
</organism>
<keyword evidence="6" id="KW-0051">Antiviral defense</keyword>
<dbReference type="GO" id="GO:0003964">
    <property type="term" value="F:RNA-directed DNA polymerase activity"/>
    <property type="evidence" value="ECO:0007669"/>
    <property type="project" value="UniProtKB-KW"/>
</dbReference>
<dbReference type="PROSITE" id="PS50878">
    <property type="entry name" value="RT_POL"/>
    <property type="match status" value="1"/>
</dbReference>
<dbReference type="EMBL" id="QRDH01000010">
    <property type="protein sequence ID" value="RDU39470.1"/>
    <property type="molecule type" value="Genomic_DNA"/>
</dbReference>